<keyword evidence="3" id="KW-1185">Reference proteome</keyword>
<feature type="domain" description="AB hydrolase-1" evidence="1">
    <location>
        <begin position="29"/>
        <end position="130"/>
    </location>
</feature>
<gene>
    <name evidence="2" type="ORF">OOZ53_22770</name>
</gene>
<dbReference type="InterPro" id="IPR050471">
    <property type="entry name" value="AB_hydrolase"/>
</dbReference>
<proteinExistence type="predicted"/>
<dbReference type="Pfam" id="PF00561">
    <property type="entry name" value="Abhydrolase_1"/>
    <property type="match status" value="1"/>
</dbReference>
<sequence length="260" mass="27681">MDIDRLPMSDFSNKGARIAYLDAGPHDGYPVLLIHGFASTAHVNWVFTGWVSTLSKAGYRVIALDNRGHGGSEKFHDPRYYTPELMASDSLALLEHLAIQRAHVMGYSMGARLSAFLALEAPELVSTLVFGGLGSGMTEGVGDWGPIAEALRAPSIDDVSDETGRAFRAFAEQTKSDRAALAACIEASRTLVTAEQLAALAMPALVAVGSSDAIAGSADKLARLLPDGRAFDIAGRDHMLAVGDKTYKAAVIGFYEEHEN</sequence>
<name>A0ABT4VW22_9HYPH</name>
<accession>A0ABT4VW22</accession>
<organism evidence="2 3">
    <name type="scientific">Hoeflea poritis</name>
    <dbReference type="NCBI Taxonomy" id="2993659"/>
    <lineage>
        <taxon>Bacteria</taxon>
        <taxon>Pseudomonadati</taxon>
        <taxon>Pseudomonadota</taxon>
        <taxon>Alphaproteobacteria</taxon>
        <taxon>Hyphomicrobiales</taxon>
        <taxon>Rhizobiaceae</taxon>
        <taxon>Hoeflea</taxon>
    </lineage>
</organism>
<dbReference type="Gene3D" id="3.40.50.1820">
    <property type="entry name" value="alpha/beta hydrolase"/>
    <property type="match status" value="1"/>
</dbReference>
<dbReference type="SUPFAM" id="SSF53474">
    <property type="entry name" value="alpha/beta-Hydrolases"/>
    <property type="match status" value="1"/>
</dbReference>
<keyword evidence="2" id="KW-0378">Hydrolase</keyword>
<protein>
    <submittedName>
        <fullName evidence="2">Alpha/beta fold hydrolase</fullName>
    </submittedName>
</protein>
<dbReference type="PANTHER" id="PTHR43433">
    <property type="entry name" value="HYDROLASE, ALPHA/BETA FOLD FAMILY PROTEIN"/>
    <property type="match status" value="1"/>
</dbReference>
<evidence type="ECO:0000259" key="1">
    <source>
        <dbReference type="Pfam" id="PF00561"/>
    </source>
</evidence>
<evidence type="ECO:0000313" key="2">
    <source>
        <dbReference type="EMBL" id="MDA4848198.1"/>
    </source>
</evidence>
<reference evidence="2" key="1">
    <citation type="submission" date="2022-11" db="EMBL/GenBank/DDBJ databases">
        <title>Hoeflea poritis sp. nov., isolated from scleractinian coral Porites lutea.</title>
        <authorList>
            <person name="Zhang G."/>
            <person name="Wei Q."/>
            <person name="Cai L."/>
        </authorList>
    </citation>
    <scope>NUCLEOTIDE SEQUENCE</scope>
    <source>
        <strain evidence="2">E7-10</strain>
    </source>
</reference>
<evidence type="ECO:0000313" key="3">
    <source>
        <dbReference type="Proteomes" id="UP001148313"/>
    </source>
</evidence>
<comment type="caution">
    <text evidence="2">The sequence shown here is derived from an EMBL/GenBank/DDBJ whole genome shotgun (WGS) entry which is preliminary data.</text>
</comment>
<dbReference type="PANTHER" id="PTHR43433:SF5">
    <property type="entry name" value="AB HYDROLASE-1 DOMAIN-CONTAINING PROTEIN"/>
    <property type="match status" value="1"/>
</dbReference>
<dbReference type="Proteomes" id="UP001148313">
    <property type="component" value="Unassembled WGS sequence"/>
</dbReference>
<dbReference type="InterPro" id="IPR000073">
    <property type="entry name" value="AB_hydrolase_1"/>
</dbReference>
<dbReference type="RefSeq" id="WP_271092055.1">
    <property type="nucleotide sequence ID" value="NZ_JAPJZH010000020.1"/>
</dbReference>
<dbReference type="InterPro" id="IPR029058">
    <property type="entry name" value="AB_hydrolase_fold"/>
</dbReference>
<dbReference type="GO" id="GO:0016787">
    <property type="term" value="F:hydrolase activity"/>
    <property type="evidence" value="ECO:0007669"/>
    <property type="project" value="UniProtKB-KW"/>
</dbReference>
<dbReference type="PRINTS" id="PR00111">
    <property type="entry name" value="ABHYDROLASE"/>
</dbReference>
<dbReference type="EMBL" id="JAPJZH010000020">
    <property type="protein sequence ID" value="MDA4848198.1"/>
    <property type="molecule type" value="Genomic_DNA"/>
</dbReference>